<evidence type="ECO:0000313" key="1">
    <source>
        <dbReference type="EMBL" id="ABC27879.1"/>
    </source>
</evidence>
<proteinExistence type="predicted"/>
<name>Q2SN95_HAHCH</name>
<dbReference type="KEGG" id="hch:HCH_00994"/>
<organism evidence="1 2">
    <name type="scientific">Hahella chejuensis (strain KCTC 2396)</name>
    <dbReference type="NCBI Taxonomy" id="349521"/>
    <lineage>
        <taxon>Bacteria</taxon>
        <taxon>Pseudomonadati</taxon>
        <taxon>Pseudomonadota</taxon>
        <taxon>Gammaproteobacteria</taxon>
        <taxon>Oceanospirillales</taxon>
        <taxon>Hahellaceae</taxon>
        <taxon>Hahella</taxon>
    </lineage>
</organism>
<reference evidence="1 2" key="1">
    <citation type="journal article" date="2005" name="Nucleic Acids Res.">
        <title>Genomic blueprint of Hahella chejuensis, a marine microbe producing an algicidal agent.</title>
        <authorList>
            <person name="Jeong H."/>
            <person name="Yim J.H."/>
            <person name="Lee C."/>
            <person name="Choi S.-H."/>
            <person name="Park Y.K."/>
            <person name="Yoon S.H."/>
            <person name="Hur C.-G."/>
            <person name="Kang H.-Y."/>
            <person name="Kim D."/>
            <person name="Lee H.H."/>
            <person name="Park K.H."/>
            <person name="Park S.-H."/>
            <person name="Park H.-S."/>
            <person name="Lee H.K."/>
            <person name="Oh T.K."/>
            <person name="Kim J.F."/>
        </authorList>
    </citation>
    <scope>NUCLEOTIDE SEQUENCE [LARGE SCALE GENOMIC DNA]</scope>
    <source>
        <strain evidence="1 2">KCTC 2396</strain>
    </source>
</reference>
<dbReference type="AlphaFoldDB" id="Q2SN95"/>
<accession>Q2SN95</accession>
<dbReference type="HOGENOM" id="CLU_2553521_0_0_6"/>
<dbReference type="Proteomes" id="UP000000238">
    <property type="component" value="Chromosome"/>
</dbReference>
<dbReference type="EMBL" id="CP000155">
    <property type="protein sequence ID" value="ABC27879.1"/>
    <property type="molecule type" value="Genomic_DNA"/>
</dbReference>
<gene>
    <name evidence="1" type="ordered locus">HCH_00994</name>
</gene>
<keyword evidence="2" id="KW-1185">Reference proteome</keyword>
<sequence length="82" mass="8815">MLPVDEVASIRFKWALPNLEGVLCWKIEEGVRAFHNPPNKTWMIPQGGVHELAGTASIVTYAANNNNDCVTGCIPAKAAPGL</sequence>
<evidence type="ECO:0000313" key="2">
    <source>
        <dbReference type="Proteomes" id="UP000000238"/>
    </source>
</evidence>
<protein>
    <submittedName>
        <fullName evidence="1">Uncharacterized protein</fullName>
    </submittedName>
</protein>